<sequence length="372" mass="40626">MKQYLVWILSSALGALGVNAQVAGAQPQPDILVKGLEHPWGLSFIDAQRLLVTERPGRLRVVTLQGQVGPAITGLPPIQAAGQGGLLDVLADSQFTSNRTIYVCYTEPDATGRLNSTALASARLSEDERRLDKVQVIFSQQPKLSGSAHFGCRIVESPDGKLFLTLGDRYHHMQDAQTLDNHLGKVVRLNKDGSVPADNPLRGRAGVMPEIWSWGHRNMQGAAWGPDGLLWTTEHGPQGGDELNRLLPGQNYGWPVITYGEQYGGGPIGQGIQAKAGMVQPLYQWTPSMAPSGLAFVTSAQYGTTWQGSLLVGSLKFRYLARLELQGGQVLREEKLLQQLDERIRAVRQGPDGLIYLLTDSPQGMLLRLRPR</sequence>
<gene>
    <name evidence="3" type="ORF">RF819_11115</name>
</gene>
<dbReference type="Pfam" id="PF07995">
    <property type="entry name" value="GSDH"/>
    <property type="match status" value="1"/>
</dbReference>
<keyword evidence="1" id="KW-0732">Signal</keyword>
<dbReference type="OrthoDB" id="9770043at2"/>
<name>A0A1T1ATA6_RHOFE</name>
<dbReference type="Gene3D" id="2.120.10.30">
    <property type="entry name" value="TolB, C-terminal domain"/>
    <property type="match status" value="1"/>
</dbReference>
<dbReference type="PANTHER" id="PTHR19328">
    <property type="entry name" value="HEDGEHOG-INTERACTING PROTEIN"/>
    <property type="match status" value="1"/>
</dbReference>
<comment type="caution">
    <text evidence="3">The sequence shown here is derived from an EMBL/GenBank/DDBJ whole genome shotgun (WGS) entry which is preliminary data.</text>
</comment>
<dbReference type="InterPro" id="IPR011042">
    <property type="entry name" value="6-blade_b-propeller_TolB-like"/>
</dbReference>
<reference evidence="3 4" key="1">
    <citation type="submission" date="2017-01" db="EMBL/GenBank/DDBJ databases">
        <title>Genome sequencing of Rhodoferax fermentans JCM 7819.</title>
        <authorList>
            <person name="Kim Y.J."/>
            <person name="Farh M.E.-A."/>
            <person name="Yang D.-C."/>
        </authorList>
    </citation>
    <scope>NUCLEOTIDE SEQUENCE [LARGE SCALE GENOMIC DNA]</scope>
    <source>
        <strain evidence="3 4">JCM 7819</strain>
    </source>
</reference>
<dbReference type="AlphaFoldDB" id="A0A1T1ATA6"/>
<dbReference type="InterPro" id="IPR011041">
    <property type="entry name" value="Quinoprot_gluc/sorb_DH_b-prop"/>
</dbReference>
<feature type="signal peptide" evidence="1">
    <location>
        <begin position="1"/>
        <end position="20"/>
    </location>
</feature>
<dbReference type="Proteomes" id="UP000190750">
    <property type="component" value="Unassembled WGS sequence"/>
</dbReference>
<proteinExistence type="predicted"/>
<evidence type="ECO:0000259" key="2">
    <source>
        <dbReference type="Pfam" id="PF07995"/>
    </source>
</evidence>
<dbReference type="InterPro" id="IPR012938">
    <property type="entry name" value="Glc/Sorbosone_DH"/>
</dbReference>
<evidence type="ECO:0000313" key="4">
    <source>
        <dbReference type="Proteomes" id="UP000190750"/>
    </source>
</evidence>
<keyword evidence="4" id="KW-1185">Reference proteome</keyword>
<evidence type="ECO:0000313" key="3">
    <source>
        <dbReference type="EMBL" id="OOV07208.1"/>
    </source>
</evidence>
<dbReference type="SUPFAM" id="SSF50952">
    <property type="entry name" value="Soluble quinoprotein glucose dehydrogenase"/>
    <property type="match status" value="1"/>
</dbReference>
<dbReference type="EMBL" id="MTJN01000002">
    <property type="protein sequence ID" value="OOV07208.1"/>
    <property type="molecule type" value="Genomic_DNA"/>
</dbReference>
<dbReference type="STRING" id="28066.RF819_11115"/>
<dbReference type="PANTHER" id="PTHR19328:SF75">
    <property type="entry name" value="ALDOSE SUGAR DEHYDROGENASE YLII"/>
    <property type="match status" value="1"/>
</dbReference>
<organism evidence="3 4">
    <name type="scientific">Rhodoferax fermentans</name>
    <dbReference type="NCBI Taxonomy" id="28066"/>
    <lineage>
        <taxon>Bacteria</taxon>
        <taxon>Pseudomonadati</taxon>
        <taxon>Pseudomonadota</taxon>
        <taxon>Betaproteobacteria</taxon>
        <taxon>Burkholderiales</taxon>
        <taxon>Comamonadaceae</taxon>
        <taxon>Rhodoferax</taxon>
    </lineage>
</organism>
<protein>
    <recommendedName>
        <fullName evidence="2">Glucose/Sorbosone dehydrogenase domain-containing protein</fullName>
    </recommendedName>
</protein>
<dbReference type="RefSeq" id="WP_078365040.1">
    <property type="nucleotide sequence ID" value="NZ_MTJN01000002.1"/>
</dbReference>
<feature type="domain" description="Glucose/Sorbosone dehydrogenase" evidence="2">
    <location>
        <begin position="36"/>
        <end position="368"/>
    </location>
</feature>
<accession>A0A1T1ATA6</accession>
<evidence type="ECO:0000256" key="1">
    <source>
        <dbReference type="SAM" id="SignalP"/>
    </source>
</evidence>
<feature type="chain" id="PRO_5010579074" description="Glucose/Sorbosone dehydrogenase domain-containing protein" evidence="1">
    <location>
        <begin position="21"/>
        <end position="372"/>
    </location>
</feature>